<evidence type="ECO:0000256" key="5">
    <source>
        <dbReference type="ARBA" id="ARBA00022833"/>
    </source>
</evidence>
<protein>
    <submittedName>
        <fullName evidence="8">ABEC1 enzyme</fullName>
    </submittedName>
</protein>
<dbReference type="GO" id="GO:0003723">
    <property type="term" value="F:RNA binding"/>
    <property type="evidence" value="ECO:0007669"/>
    <property type="project" value="TreeGrafter"/>
</dbReference>
<dbReference type="Proteomes" id="UP000557426">
    <property type="component" value="Unassembled WGS sequence"/>
</dbReference>
<accession>A0A7L3FG28</accession>
<dbReference type="InterPro" id="IPR016192">
    <property type="entry name" value="APOBEC/CMP_deaminase_Zn-bd"/>
</dbReference>
<evidence type="ECO:0000256" key="4">
    <source>
        <dbReference type="ARBA" id="ARBA00022801"/>
    </source>
</evidence>
<evidence type="ECO:0000256" key="3">
    <source>
        <dbReference type="ARBA" id="ARBA00022723"/>
    </source>
</evidence>
<feature type="signal peptide" evidence="6">
    <location>
        <begin position="1"/>
        <end position="16"/>
    </location>
</feature>
<feature type="non-terminal residue" evidence="8">
    <location>
        <position position="1"/>
    </location>
</feature>
<keyword evidence="4" id="KW-0378">Hydrolase</keyword>
<feature type="non-terminal residue" evidence="8">
    <location>
        <position position="180"/>
    </location>
</feature>
<keyword evidence="5" id="KW-0862">Zinc</keyword>
<organism evidence="8 9">
    <name type="scientific">Zapornia atra</name>
    <name type="common">Henderson crake</name>
    <dbReference type="NCBI Taxonomy" id="2585822"/>
    <lineage>
        <taxon>Eukaryota</taxon>
        <taxon>Metazoa</taxon>
        <taxon>Chordata</taxon>
        <taxon>Craniata</taxon>
        <taxon>Vertebrata</taxon>
        <taxon>Euteleostomi</taxon>
        <taxon>Archelosauria</taxon>
        <taxon>Archosauria</taxon>
        <taxon>Dinosauria</taxon>
        <taxon>Saurischia</taxon>
        <taxon>Theropoda</taxon>
        <taxon>Coelurosauria</taxon>
        <taxon>Aves</taxon>
        <taxon>Neognathae</taxon>
        <taxon>Neoaves</taxon>
        <taxon>Gruiformes</taxon>
        <taxon>Rallidae</taxon>
        <taxon>Zapornia</taxon>
    </lineage>
</organism>
<dbReference type="GO" id="GO:0008270">
    <property type="term" value="F:zinc ion binding"/>
    <property type="evidence" value="ECO:0007669"/>
    <property type="project" value="InterPro"/>
</dbReference>
<dbReference type="GO" id="GO:0016554">
    <property type="term" value="P:cytidine to uridine editing"/>
    <property type="evidence" value="ECO:0007669"/>
    <property type="project" value="TreeGrafter"/>
</dbReference>
<comment type="caution">
    <text evidence="8">The sequence shown here is derived from an EMBL/GenBank/DDBJ whole genome shotgun (WGS) entry which is preliminary data.</text>
</comment>
<dbReference type="GO" id="GO:0005737">
    <property type="term" value="C:cytoplasm"/>
    <property type="evidence" value="ECO:0007669"/>
    <property type="project" value="TreeGrafter"/>
</dbReference>
<dbReference type="AlphaFoldDB" id="A0A7L3FG28"/>
<evidence type="ECO:0000256" key="1">
    <source>
        <dbReference type="ARBA" id="ARBA00001947"/>
    </source>
</evidence>
<evidence type="ECO:0000313" key="8">
    <source>
        <dbReference type="EMBL" id="NXT78435.1"/>
    </source>
</evidence>
<comment type="cofactor">
    <cofactor evidence="1">
        <name>Zn(2+)</name>
        <dbReference type="ChEBI" id="CHEBI:29105"/>
    </cofactor>
</comment>
<comment type="similarity">
    <text evidence="2">Belongs to the cytidine and deoxycytidylate deaminase family.</text>
</comment>
<evidence type="ECO:0000259" key="7">
    <source>
        <dbReference type="PROSITE" id="PS51747"/>
    </source>
</evidence>
<dbReference type="InterPro" id="IPR050610">
    <property type="entry name" value="APOBEC_Cyt_Deaminase"/>
</dbReference>
<dbReference type="EMBL" id="VZTU01014209">
    <property type="protein sequence ID" value="NXT78435.1"/>
    <property type="molecule type" value="Genomic_DNA"/>
</dbReference>
<evidence type="ECO:0000313" key="9">
    <source>
        <dbReference type="Proteomes" id="UP000557426"/>
    </source>
</evidence>
<proteinExistence type="inferred from homology"/>
<sequence>LKFLFCFSMFISPWEFQSNFDPRETPQDTYLLCILQWGENGTPWTHWVRNGPYHHAEVYFLKKIFKMKRSNNYVNCSLTWYLSWSPCADCCQEILNFLWRHRNVSIKIYVSRLYYIGHPVIRQSLRNLVSMVAVSHLASISPDYAYCWSIFTKGGYYDDSWTAGFQSQITKNRWKLEDAL</sequence>
<dbReference type="SUPFAM" id="SSF53927">
    <property type="entry name" value="Cytidine deaminase-like"/>
    <property type="match status" value="1"/>
</dbReference>
<dbReference type="GO" id="GO:0004126">
    <property type="term" value="F:cytidine deaminase activity"/>
    <property type="evidence" value="ECO:0007669"/>
    <property type="project" value="TreeGrafter"/>
</dbReference>
<feature type="chain" id="PRO_5029452521" evidence="6">
    <location>
        <begin position="17"/>
        <end position="180"/>
    </location>
</feature>
<dbReference type="Gene3D" id="3.40.140.10">
    <property type="entry name" value="Cytidine Deaminase, domain 2"/>
    <property type="match status" value="1"/>
</dbReference>
<feature type="domain" description="CMP/dCMP-type deaminase" evidence="7">
    <location>
        <begin position="3"/>
        <end position="128"/>
    </location>
</feature>
<reference evidence="8 9" key="1">
    <citation type="submission" date="2019-09" db="EMBL/GenBank/DDBJ databases">
        <title>Bird 10,000 Genomes (B10K) Project - Family phase.</title>
        <authorList>
            <person name="Zhang G."/>
        </authorList>
    </citation>
    <scope>NUCLEOTIDE SEQUENCE [LARGE SCALE GENOMIC DNA]</scope>
    <source>
        <strain evidence="8">B10K-DU-011-47</strain>
        <tissue evidence="8">Mixed tissue sample</tissue>
    </source>
</reference>
<name>A0A7L3FG28_9GRUI</name>
<dbReference type="InterPro" id="IPR016193">
    <property type="entry name" value="Cytidine_deaminase-like"/>
</dbReference>
<evidence type="ECO:0000256" key="2">
    <source>
        <dbReference type="ARBA" id="ARBA00006576"/>
    </source>
</evidence>
<keyword evidence="6" id="KW-0732">Signal</keyword>
<dbReference type="PROSITE" id="PS51747">
    <property type="entry name" value="CYT_DCMP_DEAMINASES_2"/>
    <property type="match status" value="1"/>
</dbReference>
<evidence type="ECO:0000256" key="6">
    <source>
        <dbReference type="SAM" id="SignalP"/>
    </source>
</evidence>
<dbReference type="Pfam" id="PF18750">
    <property type="entry name" value="SNAD4"/>
    <property type="match status" value="1"/>
</dbReference>
<gene>
    <name evidence="8" type="primary">Apobec1_2</name>
    <name evidence="8" type="ORF">ZAPATR_R14820</name>
</gene>
<dbReference type="GO" id="GO:0005634">
    <property type="term" value="C:nucleus"/>
    <property type="evidence" value="ECO:0007669"/>
    <property type="project" value="TreeGrafter"/>
</dbReference>
<dbReference type="InterPro" id="IPR002125">
    <property type="entry name" value="CMP_dCMP_dom"/>
</dbReference>
<dbReference type="PANTHER" id="PTHR13857">
    <property type="entry name" value="MRNA EDITING ENZYME"/>
    <property type="match status" value="1"/>
</dbReference>
<dbReference type="PANTHER" id="PTHR13857:SF26">
    <property type="entry name" value="C-U-EDITING ENZYME APOBEC-1"/>
    <property type="match status" value="1"/>
</dbReference>
<keyword evidence="9" id="KW-1185">Reference proteome</keyword>
<dbReference type="PROSITE" id="PS00903">
    <property type="entry name" value="CYT_DCMP_DEAMINASES_1"/>
    <property type="match status" value="1"/>
</dbReference>
<keyword evidence="3" id="KW-0479">Metal-binding</keyword>